<dbReference type="Pfam" id="PF07645">
    <property type="entry name" value="EGF_CA"/>
    <property type="match status" value="2"/>
</dbReference>
<evidence type="ECO:0000259" key="18">
    <source>
        <dbReference type="PROSITE" id="PS50026"/>
    </source>
</evidence>
<protein>
    <submittedName>
        <fullName evidence="20">Vitellogenin receptor</fullName>
    </submittedName>
</protein>
<evidence type="ECO:0000256" key="3">
    <source>
        <dbReference type="ARBA" id="ARBA00022583"/>
    </source>
</evidence>
<keyword evidence="10 20" id="KW-0675">Receptor</keyword>
<dbReference type="CDD" id="cd00112">
    <property type="entry name" value="LDLa"/>
    <property type="match status" value="10"/>
</dbReference>
<dbReference type="InterPro" id="IPR018097">
    <property type="entry name" value="EGF_Ca-bd_CS"/>
</dbReference>
<sequence precursor="true">MALTLVLVVSAILSCSAELTDDMIEYERECLNEDAYPCMEGGCIPISQYCDGVINCPDGTDENFCSDTNHKSATKICGEQFHFLCKDGDKCVPNSWLCNNVTDCNDGSDEEGCSSMPAPAANATCKGFKCDGSKCISNLWVCDGYYDCDDKTDESSKELCRKTRYNQPIQDVAMCLDIPIRRYYRCIDSSFCLSEDLMCNGIIDCRDGSDEGRFCENWHTMCSEVNNPCKDNETICMPERYGASCVCEVSPLTREYNYSTQRCEDINECALALPQCSHSCKNEDGHFRCFCDEGYEQDTYGYLCYAKGPEALLFYSTSTEIRYVKVKSKQDVVVMSDMKQVHGVSYDGKHLYWVETEQGHQAIMRTELTNIEGTKQVIVSLGLEDTGDVAVDWVNGHIYFSDVQRGTISACKADGSVCTTLKTNSKRPRYVTLANKHGKMMWADWHYRPLLMSADMDGSRSSPLVDSLQGFATGLALDEPNGRLYFVDKTVKVIKLDDMQTYSLFEEPFHHPYSIAIFENTIFWSDWTSHTIQTADKLHGTGQKRNVLVSLNKPIFGMHIYHPVIYNPIHNPCENHTCSHMCLTSTNATGVCACPDGMELKNGTNCQHMEHYRPVYLILGGGSYFTRVEFDVLGNPEAHATHFDIGRVQAMAFDNTRDTLYVYDGQRRVINYINMSDFKTGVTHLMAYRGLDDVVDMDYDYATDSLYILDAGRSFIEAVSLRTLKRALVIRPKSQEVPVSFCVMPEYGRMLVALVDTDQGNEVFIDSIGLDGNDRKRLISTDLKGPRIRLRYDQGADVVYIADDGNGVIDLMHPEGTGRETFRHLVTTVTSMSVAEPHLFWTDRKTKLYWTNLHEASHYIRKIDLSVFPNATQLIIQATSLPPNPKDPLTQHPCLSTPPPCSDVCTQSPQTPLSHTSKSSAKNESPMPYTCLCTPGLLNMDGQCTPLAHCKEDDIYCHKSNKCVKGEFCNGVEECPAAEDEEYCEVEPIADTESCSTGYVMCDKFCVQEGTCTTDATTTPKPDTSLTEQCEEFQYKCPNASLCVERSQVCDGRQDCPGGGDELTALCESLTCQPHKFMCTSGSCILDNFKCDGEPDCPDESDEFGCIGRTCRLGFFQCHSKECVEMSKRCDGNQDCFDSSDEDGCQSPIDLFDEEPEHHCPEGEIACVLNKTICLPPSARCNMKTDCPGGTDESGCDRRCAPHNMFECKQEYMCVPLRVLCNGIKDCQDGSDEAPEACAKVNMTSRLYPPSLYPSAECHEGFLCGSGQCIEWRDVCDQVPHCFDGSDEHGLCNTACQNNSCAYSCQATPQGAHCRCPPGLRTSADHLSCEDLDECAHGVCSHKCHNVPGSFLCSCYHGYSLRPDRRSCKASKGDMSIVYVSRNTVWSVAIDGQTTLVYNETKGVSIADIALDIRKNKLYVTLTEAGKLIEVNASKSNTVVTNIGKPTKVAVDWITGNVYFVDSTPGASCIRVCNVGKKRCAKLQKLPANGKVTSLVLEPAWGRMFCVVWSRGRAVVWSGGLGGRHAADLAAAGGAEGGVSVAAHAFIPRLYVAETHPARITAMDLDGEHQKLIVYNHTEFQGLRDLVLFEDSIYFLTTNSLYLNRCSLFGKKQCEPFIHRDVAADTFVLRHESVQHDDVHNSCESFECDNVCVLEQNGPQCVCDDGSIASGGKCPLFEKQQLPLFNGWTSEQYRRAHSVMFGMITAIVVLLTLCLAIFVYYQVLRPRWALATPYMEVRYQHRGEDAAAASSMLDIPTPADTSESHEFVNPLQYVRDAWMQIRGDKRPIGTEGLRIDVPRQENEDDLSDTESDLDVRDKTNIVPDKKY</sequence>
<dbReference type="SMART" id="SM00192">
    <property type="entry name" value="LDLa"/>
    <property type="match status" value="11"/>
</dbReference>
<comment type="subcellular location">
    <subcellularLocation>
        <location evidence="1">Membrane</location>
        <topology evidence="1">Single-pass membrane protein</topology>
    </subcellularLocation>
</comment>
<feature type="disulfide bond" evidence="13">
    <location>
        <begin position="1079"/>
        <end position="1097"/>
    </location>
</feature>
<dbReference type="GO" id="GO:0042562">
    <property type="term" value="F:hormone binding"/>
    <property type="evidence" value="ECO:0007669"/>
    <property type="project" value="TreeGrafter"/>
</dbReference>
<keyword evidence="4 16" id="KW-0812">Transmembrane</keyword>
<dbReference type="PANTHER" id="PTHR22722">
    <property type="entry name" value="LOW-DENSITY LIPOPROTEIN RECEPTOR-RELATED PROTEIN 2-RELATED"/>
    <property type="match status" value="1"/>
</dbReference>
<evidence type="ECO:0000256" key="5">
    <source>
        <dbReference type="ARBA" id="ARBA00022729"/>
    </source>
</evidence>
<feature type="disulfide bond" evidence="13">
    <location>
        <begin position="38"/>
        <end position="56"/>
    </location>
</feature>
<keyword evidence="9 13" id="KW-1015">Disulfide bond</keyword>
<keyword evidence="7 16" id="KW-1133">Transmembrane helix</keyword>
<dbReference type="GO" id="GO:0016324">
    <property type="term" value="C:apical plasma membrane"/>
    <property type="evidence" value="ECO:0007669"/>
    <property type="project" value="TreeGrafter"/>
</dbReference>
<dbReference type="GO" id="GO:0006898">
    <property type="term" value="P:receptor-mediated endocytosis"/>
    <property type="evidence" value="ECO:0007669"/>
    <property type="project" value="TreeGrafter"/>
</dbReference>
<dbReference type="SUPFAM" id="SSF57196">
    <property type="entry name" value="EGF/Laminin"/>
    <property type="match status" value="2"/>
</dbReference>
<dbReference type="SMART" id="SM00179">
    <property type="entry name" value="EGF_CA"/>
    <property type="match status" value="2"/>
</dbReference>
<dbReference type="Gene3D" id="2.10.25.10">
    <property type="entry name" value="Laminin"/>
    <property type="match status" value="3"/>
</dbReference>
<feature type="disulfide bond" evidence="13">
    <location>
        <begin position="50"/>
        <end position="65"/>
    </location>
</feature>
<feature type="disulfide bond" evidence="13">
    <location>
        <begin position="1072"/>
        <end position="1084"/>
    </location>
</feature>
<dbReference type="InterPro" id="IPR023415">
    <property type="entry name" value="LDLR_class-A_CS"/>
</dbReference>
<accession>A0A5P8KJR7</accession>
<feature type="compositionally biased region" description="Basic and acidic residues" evidence="15">
    <location>
        <begin position="1813"/>
        <end position="1827"/>
    </location>
</feature>
<dbReference type="OrthoDB" id="664115at2759"/>
<keyword evidence="6" id="KW-0677">Repeat</keyword>
<dbReference type="PROSITE" id="PS01209">
    <property type="entry name" value="LDLRA_1"/>
    <property type="match status" value="6"/>
</dbReference>
<evidence type="ECO:0000256" key="16">
    <source>
        <dbReference type="SAM" id="Phobius"/>
    </source>
</evidence>
<dbReference type="CDD" id="cd00054">
    <property type="entry name" value="EGF_CA"/>
    <property type="match status" value="1"/>
</dbReference>
<feature type="region of interest" description="Disordered" evidence="15">
    <location>
        <begin position="1789"/>
        <end position="1827"/>
    </location>
</feature>
<feature type="domain" description="SRCR" evidence="19">
    <location>
        <begin position="184"/>
        <end position="305"/>
    </location>
</feature>
<dbReference type="PROSITE" id="PS50026">
    <property type="entry name" value="EGF_3"/>
    <property type="match status" value="1"/>
</dbReference>
<feature type="disulfide bond" evidence="13">
    <location>
        <begin position="98"/>
        <end position="113"/>
    </location>
</feature>
<dbReference type="InterPro" id="IPR000152">
    <property type="entry name" value="EGF-type_Asp/Asn_hydroxyl_site"/>
</dbReference>
<dbReference type="PROSITE" id="PS01187">
    <property type="entry name" value="EGF_CA"/>
    <property type="match status" value="2"/>
</dbReference>
<feature type="disulfide bond" evidence="13">
    <location>
        <begin position="1181"/>
        <end position="1196"/>
    </location>
</feature>
<feature type="chain" id="PRO_5024402763" evidence="17">
    <location>
        <begin position="18"/>
        <end position="1827"/>
    </location>
</feature>
<feature type="disulfide bond" evidence="13">
    <location>
        <begin position="1091"/>
        <end position="1106"/>
    </location>
</feature>
<proteinExistence type="evidence at transcript level"/>
<evidence type="ECO:0000256" key="2">
    <source>
        <dbReference type="ARBA" id="ARBA00022536"/>
    </source>
</evidence>
<dbReference type="FunFam" id="2.10.25.10:FF:000119">
    <property type="entry name" value="vitamin K-dependent protein S"/>
    <property type="match status" value="1"/>
</dbReference>
<dbReference type="InterPro" id="IPR000033">
    <property type="entry name" value="LDLR_classB_rpt"/>
</dbReference>
<dbReference type="InterPro" id="IPR009030">
    <property type="entry name" value="Growth_fac_rcpt_cys_sf"/>
</dbReference>
<feature type="disulfide bond" evidence="13">
    <location>
        <begin position="130"/>
        <end position="148"/>
    </location>
</feature>
<reference evidence="20" key="1">
    <citation type="journal article" date="2019" name="Arch. Insect Biochem. Physiol.">
        <title>Molecular characterization and functional analysis of the vitellogenin receptor in the rice stem borer, Chilo suppressalis.</title>
        <authorList>
            <person name="Miao L.J."/>
            <person name="Zhang N."/>
            <person name="Jiang H."/>
            <person name="Dong F."/>
            <person name="Yang X.M."/>
            <person name="Xu X."/>
            <person name="Qian K."/>
            <person name="Meng X.K."/>
            <person name="Wang J.J."/>
        </authorList>
    </citation>
    <scope>NUCLEOTIDE SEQUENCE</scope>
</reference>
<dbReference type="SMART" id="SM00181">
    <property type="entry name" value="EGF"/>
    <property type="match status" value="7"/>
</dbReference>
<feature type="signal peptide" evidence="17">
    <location>
        <begin position="1"/>
        <end position="17"/>
    </location>
</feature>
<reference evidence="20" key="2">
    <citation type="submission" date="2019-07" db="EMBL/GenBank/DDBJ databases">
        <authorList>
            <person name="Miao L."/>
            <person name="Wang J."/>
        </authorList>
    </citation>
    <scope>NUCLEOTIDE SEQUENCE</scope>
</reference>
<keyword evidence="8 16" id="KW-0472">Membrane</keyword>
<evidence type="ECO:0000256" key="4">
    <source>
        <dbReference type="ARBA" id="ARBA00022692"/>
    </source>
</evidence>
<dbReference type="InterPro" id="IPR036055">
    <property type="entry name" value="LDL_receptor-like_sf"/>
</dbReference>
<dbReference type="InterPro" id="IPR001881">
    <property type="entry name" value="EGF-like_Ca-bd_dom"/>
</dbReference>
<evidence type="ECO:0000256" key="8">
    <source>
        <dbReference type="ARBA" id="ARBA00023136"/>
    </source>
</evidence>
<evidence type="ECO:0000256" key="7">
    <source>
        <dbReference type="ARBA" id="ARBA00022989"/>
    </source>
</evidence>
<feature type="compositionally biased region" description="Acidic residues" evidence="15">
    <location>
        <begin position="1802"/>
        <end position="1812"/>
    </location>
</feature>
<organism evidence="20">
    <name type="scientific">Chilo suppressalis</name>
    <name type="common">Asiatic rice borer moth</name>
    <dbReference type="NCBI Taxonomy" id="168631"/>
    <lineage>
        <taxon>Eukaryota</taxon>
        <taxon>Metazoa</taxon>
        <taxon>Ecdysozoa</taxon>
        <taxon>Arthropoda</taxon>
        <taxon>Hexapoda</taxon>
        <taxon>Insecta</taxon>
        <taxon>Pterygota</taxon>
        <taxon>Neoptera</taxon>
        <taxon>Endopterygota</taxon>
        <taxon>Lepidoptera</taxon>
        <taxon>Glossata</taxon>
        <taxon>Ditrysia</taxon>
        <taxon>Pyraloidea</taxon>
        <taxon>Crambidae</taxon>
        <taxon>Crambinae</taxon>
        <taxon>Chilo</taxon>
    </lineage>
</organism>
<dbReference type="FunFam" id="2.120.10.30:FF:000241">
    <property type="entry name" value="Low-density lipoprotein receptor-related protein 6"/>
    <property type="match status" value="1"/>
</dbReference>
<name>A0A5P8KJR7_CHISP</name>
<dbReference type="SMART" id="SM00135">
    <property type="entry name" value="LY"/>
    <property type="match status" value="8"/>
</dbReference>
<dbReference type="InterPro" id="IPR049883">
    <property type="entry name" value="NOTCH1_EGF-like"/>
</dbReference>
<dbReference type="Gene3D" id="4.10.400.10">
    <property type="entry name" value="Low-density Lipoprotein Receptor"/>
    <property type="match status" value="10"/>
</dbReference>
<feature type="transmembrane region" description="Helical" evidence="16">
    <location>
        <begin position="1699"/>
        <end position="1721"/>
    </location>
</feature>
<dbReference type="SUPFAM" id="SSF63825">
    <property type="entry name" value="YWTD domain"/>
    <property type="match status" value="3"/>
</dbReference>
<evidence type="ECO:0000256" key="13">
    <source>
        <dbReference type="PROSITE-ProRule" id="PRU00124"/>
    </source>
</evidence>
<dbReference type="PROSITE" id="PS01186">
    <property type="entry name" value="EGF_2"/>
    <property type="match status" value="1"/>
</dbReference>
<dbReference type="InterPro" id="IPR002172">
    <property type="entry name" value="LDrepeatLR_classA_rpt"/>
</dbReference>
<feature type="disulfide bond" evidence="13">
    <location>
        <begin position="1118"/>
        <end position="1136"/>
    </location>
</feature>
<dbReference type="InterPro" id="IPR000742">
    <property type="entry name" value="EGF"/>
</dbReference>
<evidence type="ECO:0000256" key="9">
    <source>
        <dbReference type="ARBA" id="ARBA00023157"/>
    </source>
</evidence>
<feature type="region of interest" description="Disordered" evidence="15">
    <location>
        <begin position="905"/>
        <end position="926"/>
    </location>
</feature>
<evidence type="ECO:0000259" key="19">
    <source>
        <dbReference type="PROSITE" id="PS50287"/>
    </source>
</evidence>
<evidence type="ECO:0000256" key="12">
    <source>
        <dbReference type="PROSITE-ProRule" id="PRU00076"/>
    </source>
</evidence>
<dbReference type="PANTHER" id="PTHR22722:SF14">
    <property type="entry name" value="MEGALIN, ISOFORM A"/>
    <property type="match status" value="1"/>
</dbReference>
<evidence type="ECO:0000256" key="1">
    <source>
        <dbReference type="ARBA" id="ARBA00004167"/>
    </source>
</evidence>
<evidence type="ECO:0000256" key="11">
    <source>
        <dbReference type="ARBA" id="ARBA00023180"/>
    </source>
</evidence>
<evidence type="ECO:0000256" key="17">
    <source>
        <dbReference type="SAM" id="SignalP"/>
    </source>
</evidence>
<feature type="compositionally biased region" description="Polar residues" evidence="15">
    <location>
        <begin position="905"/>
        <end position="923"/>
    </location>
</feature>
<dbReference type="Gene3D" id="2.120.10.30">
    <property type="entry name" value="TolB, C-terminal domain"/>
    <property type="match status" value="3"/>
</dbReference>
<evidence type="ECO:0000256" key="10">
    <source>
        <dbReference type="ARBA" id="ARBA00023170"/>
    </source>
</evidence>
<dbReference type="PROSITE" id="PS50068">
    <property type="entry name" value="LDLRA_2"/>
    <property type="match status" value="10"/>
</dbReference>
<keyword evidence="3" id="KW-0254">Endocytosis</keyword>
<dbReference type="GO" id="GO:0005509">
    <property type="term" value="F:calcium ion binding"/>
    <property type="evidence" value="ECO:0007669"/>
    <property type="project" value="InterPro"/>
</dbReference>
<dbReference type="PRINTS" id="PR00261">
    <property type="entry name" value="LDLRECEPTOR"/>
</dbReference>
<feature type="compositionally biased region" description="Basic and acidic residues" evidence="15">
    <location>
        <begin position="1789"/>
        <end position="1801"/>
    </location>
</feature>
<feature type="disulfide bond" evidence="13">
    <location>
        <begin position="1264"/>
        <end position="1282"/>
    </location>
</feature>
<dbReference type="Pfam" id="PF00057">
    <property type="entry name" value="Ldl_recept_a"/>
    <property type="match status" value="6"/>
</dbReference>
<dbReference type="SUPFAM" id="SSF57424">
    <property type="entry name" value="LDL receptor-like module"/>
    <property type="match status" value="10"/>
</dbReference>
<evidence type="ECO:0000256" key="6">
    <source>
        <dbReference type="ARBA" id="ARBA00022737"/>
    </source>
</evidence>
<evidence type="ECO:0000256" key="15">
    <source>
        <dbReference type="SAM" id="MobiDB-lite"/>
    </source>
</evidence>
<dbReference type="InterPro" id="IPR001190">
    <property type="entry name" value="SRCR"/>
</dbReference>
<comment type="caution">
    <text evidence="14">Lacks conserved residue(s) required for the propagation of feature annotation.</text>
</comment>
<keyword evidence="11" id="KW-0325">Glycoprotein</keyword>
<keyword evidence="2 12" id="KW-0245">EGF-like domain</keyword>
<dbReference type="PROSITE" id="PS00010">
    <property type="entry name" value="ASX_HYDROXYL"/>
    <property type="match status" value="1"/>
</dbReference>
<dbReference type="GO" id="GO:0043235">
    <property type="term" value="C:receptor complex"/>
    <property type="evidence" value="ECO:0007669"/>
    <property type="project" value="TreeGrafter"/>
</dbReference>
<feature type="domain" description="EGF-like" evidence="18">
    <location>
        <begin position="1331"/>
        <end position="1369"/>
    </location>
</feature>
<dbReference type="InterPro" id="IPR051221">
    <property type="entry name" value="LDLR-related"/>
</dbReference>
<evidence type="ECO:0000313" key="20">
    <source>
        <dbReference type="EMBL" id="QFR03305.1"/>
    </source>
</evidence>
<dbReference type="SUPFAM" id="SSF57184">
    <property type="entry name" value="Growth factor receptor domain"/>
    <property type="match status" value="1"/>
</dbReference>
<evidence type="ECO:0000256" key="14">
    <source>
        <dbReference type="PROSITE-ProRule" id="PRU00196"/>
    </source>
</evidence>
<keyword evidence="5 17" id="KW-0732">Signal</keyword>
<feature type="disulfide bond" evidence="13">
    <location>
        <begin position="1111"/>
        <end position="1123"/>
    </location>
</feature>
<dbReference type="PROSITE" id="PS50287">
    <property type="entry name" value="SRCR_2"/>
    <property type="match status" value="1"/>
</dbReference>
<feature type="disulfide bond" evidence="13">
    <location>
        <begin position="1130"/>
        <end position="1145"/>
    </location>
</feature>
<dbReference type="InterPro" id="IPR011042">
    <property type="entry name" value="6-blade_b-propeller_TolB-like"/>
</dbReference>
<dbReference type="EMBL" id="MN227162">
    <property type="protein sequence ID" value="QFR03305.1"/>
    <property type="molecule type" value="mRNA"/>
</dbReference>